<dbReference type="InterPro" id="IPR007318">
    <property type="entry name" value="Phopholipid_MeTrfase"/>
</dbReference>
<dbReference type="Proteomes" id="UP000660262">
    <property type="component" value="Unassembled WGS sequence"/>
</dbReference>
<keyword evidence="3 9" id="KW-0812">Transmembrane</keyword>
<evidence type="ECO:0000256" key="7">
    <source>
        <dbReference type="ARBA" id="ARBA00023209"/>
    </source>
</evidence>
<evidence type="ECO:0008006" key="12">
    <source>
        <dbReference type="Google" id="ProtNLM"/>
    </source>
</evidence>
<keyword evidence="8" id="KW-1208">Phospholipid metabolism</keyword>
<evidence type="ECO:0000256" key="8">
    <source>
        <dbReference type="ARBA" id="ARBA00023264"/>
    </source>
</evidence>
<feature type="transmembrane region" description="Helical" evidence="9">
    <location>
        <begin position="66"/>
        <end position="86"/>
    </location>
</feature>
<name>A0A830HHP5_9CHLO</name>
<keyword evidence="11" id="KW-1185">Reference proteome</keyword>
<dbReference type="EMBL" id="BNJQ01000009">
    <property type="protein sequence ID" value="GHP05151.1"/>
    <property type="molecule type" value="Genomic_DNA"/>
</dbReference>
<evidence type="ECO:0000256" key="3">
    <source>
        <dbReference type="ARBA" id="ARBA00022692"/>
    </source>
</evidence>
<dbReference type="GO" id="GO:0012505">
    <property type="term" value="C:endomembrane system"/>
    <property type="evidence" value="ECO:0007669"/>
    <property type="project" value="UniProtKB-SubCell"/>
</dbReference>
<evidence type="ECO:0000256" key="1">
    <source>
        <dbReference type="ARBA" id="ARBA00004127"/>
    </source>
</evidence>
<dbReference type="InterPro" id="IPR052527">
    <property type="entry name" value="Metal_cation-efflux_comp"/>
</dbReference>
<dbReference type="AlphaFoldDB" id="A0A830HHP5"/>
<evidence type="ECO:0000256" key="9">
    <source>
        <dbReference type="SAM" id="Phobius"/>
    </source>
</evidence>
<keyword evidence="2" id="KW-0444">Lipid biosynthesis</keyword>
<evidence type="ECO:0000256" key="4">
    <source>
        <dbReference type="ARBA" id="ARBA00022989"/>
    </source>
</evidence>
<dbReference type="PANTHER" id="PTHR43847:SF1">
    <property type="entry name" value="BLL3993 PROTEIN"/>
    <property type="match status" value="1"/>
</dbReference>
<evidence type="ECO:0000313" key="11">
    <source>
        <dbReference type="Proteomes" id="UP000660262"/>
    </source>
</evidence>
<evidence type="ECO:0000313" key="10">
    <source>
        <dbReference type="EMBL" id="GHP05151.1"/>
    </source>
</evidence>
<sequence length="182" mass="20640">MFASSSTAFFYLIKKNPAVIEARLRPMKIKEMQSWDVIFLAIFFISYVMIFWLASKEGVTISSWSLPFGAASLIVGFCISVEAMAVNKFFEKTVRIQNDRKHEVIDTGLYAIVRHPGYVGFALVFTGTALIIGSWHALFASCFTIFALFARTEAEDRMLKKHLQGYANYTTRVTKKLIPGVW</sequence>
<evidence type="ECO:0000256" key="6">
    <source>
        <dbReference type="ARBA" id="ARBA00023136"/>
    </source>
</evidence>
<evidence type="ECO:0000256" key="2">
    <source>
        <dbReference type="ARBA" id="ARBA00022516"/>
    </source>
</evidence>
<keyword evidence="5" id="KW-0443">Lipid metabolism</keyword>
<keyword evidence="4 9" id="KW-1133">Transmembrane helix</keyword>
<proteinExistence type="predicted"/>
<keyword evidence="6 9" id="KW-0472">Membrane</keyword>
<dbReference type="Gene3D" id="1.20.120.1630">
    <property type="match status" value="1"/>
</dbReference>
<dbReference type="OrthoDB" id="422086at2759"/>
<feature type="transmembrane region" description="Helical" evidence="9">
    <location>
        <begin position="35"/>
        <end position="54"/>
    </location>
</feature>
<comment type="caution">
    <text evidence="10">The sequence shown here is derived from an EMBL/GenBank/DDBJ whole genome shotgun (WGS) entry which is preliminary data.</text>
</comment>
<dbReference type="GO" id="GO:0006656">
    <property type="term" value="P:phosphatidylcholine biosynthetic process"/>
    <property type="evidence" value="ECO:0007669"/>
    <property type="project" value="UniProtKB-UniPathway"/>
</dbReference>
<organism evidence="10 11">
    <name type="scientific">Pycnococcus provasolii</name>
    <dbReference type="NCBI Taxonomy" id="41880"/>
    <lineage>
        <taxon>Eukaryota</taxon>
        <taxon>Viridiplantae</taxon>
        <taxon>Chlorophyta</taxon>
        <taxon>Pseudoscourfieldiophyceae</taxon>
        <taxon>Pseudoscourfieldiales</taxon>
        <taxon>Pycnococcaceae</taxon>
        <taxon>Pycnococcus</taxon>
    </lineage>
</organism>
<dbReference type="UniPathway" id="UPA00753"/>
<keyword evidence="7" id="KW-0594">Phospholipid biosynthesis</keyword>
<dbReference type="Pfam" id="PF04191">
    <property type="entry name" value="PEMT"/>
    <property type="match status" value="1"/>
</dbReference>
<reference evidence="10" key="1">
    <citation type="submission" date="2020-10" db="EMBL/GenBank/DDBJ databases">
        <title>Unveiling of a novel bifunctional photoreceptor, Dualchrome1, isolated from a cosmopolitan green alga.</title>
        <authorList>
            <person name="Suzuki S."/>
            <person name="Kawachi M."/>
        </authorList>
    </citation>
    <scope>NUCLEOTIDE SEQUENCE</scope>
    <source>
        <strain evidence="10">NIES 2893</strain>
    </source>
</reference>
<gene>
    <name evidence="10" type="ORF">PPROV_000390300</name>
</gene>
<dbReference type="PANTHER" id="PTHR43847">
    <property type="entry name" value="BLL3993 PROTEIN"/>
    <property type="match status" value="1"/>
</dbReference>
<accession>A0A830HHP5</accession>
<comment type="subcellular location">
    <subcellularLocation>
        <location evidence="1">Endomembrane system</location>
        <topology evidence="1">Multi-pass membrane protein</topology>
    </subcellularLocation>
</comment>
<protein>
    <recommendedName>
        <fullName evidence="12">Protein-S-isoprenylcysteine O-methyltransferase</fullName>
    </recommendedName>
</protein>
<evidence type="ECO:0000256" key="5">
    <source>
        <dbReference type="ARBA" id="ARBA00023098"/>
    </source>
</evidence>